<evidence type="ECO:0000256" key="1">
    <source>
        <dbReference type="SAM" id="SignalP"/>
    </source>
</evidence>
<dbReference type="EMBL" id="BAAAQQ010000002">
    <property type="protein sequence ID" value="GAA2118328.1"/>
    <property type="molecule type" value="Genomic_DNA"/>
</dbReference>
<accession>A0ABN2XWM5</accession>
<feature type="domain" description="DUF306" evidence="2">
    <location>
        <begin position="49"/>
        <end position="138"/>
    </location>
</feature>
<dbReference type="Gene3D" id="2.40.128.270">
    <property type="match status" value="1"/>
</dbReference>
<organism evidence="3 4">
    <name type="scientific">Nocardioides bigeumensis</name>
    <dbReference type="NCBI Taxonomy" id="433657"/>
    <lineage>
        <taxon>Bacteria</taxon>
        <taxon>Bacillati</taxon>
        <taxon>Actinomycetota</taxon>
        <taxon>Actinomycetes</taxon>
        <taxon>Propionibacteriales</taxon>
        <taxon>Nocardioidaceae</taxon>
        <taxon>Nocardioides</taxon>
    </lineage>
</organism>
<dbReference type="InterPro" id="IPR005184">
    <property type="entry name" value="DUF306_Meta_HslJ"/>
</dbReference>
<feature type="chain" id="PRO_5045469118" description="DUF306 domain-containing protein" evidence="1">
    <location>
        <begin position="21"/>
        <end position="144"/>
    </location>
</feature>
<evidence type="ECO:0000259" key="2">
    <source>
        <dbReference type="Pfam" id="PF03724"/>
    </source>
</evidence>
<evidence type="ECO:0000313" key="3">
    <source>
        <dbReference type="EMBL" id="GAA2118328.1"/>
    </source>
</evidence>
<sequence>MRRRLAVALLVLVLPTGLLAGCGSDPVDVEGNWMLVGARLPAGHWDPDDPDEARYFLQIADGKALGFAGCDEYEATVEQDGDDLDFADFTKTTRKNCDADVVPDPLDGNLPGAIQAITSVEMDGDLLVMRGDDTTLSFRERVAS</sequence>
<keyword evidence="1" id="KW-0732">Signal</keyword>
<reference evidence="3 4" key="1">
    <citation type="journal article" date="2019" name="Int. J. Syst. Evol. Microbiol.">
        <title>The Global Catalogue of Microorganisms (GCM) 10K type strain sequencing project: providing services to taxonomists for standard genome sequencing and annotation.</title>
        <authorList>
            <consortium name="The Broad Institute Genomics Platform"/>
            <consortium name="The Broad Institute Genome Sequencing Center for Infectious Disease"/>
            <person name="Wu L."/>
            <person name="Ma J."/>
        </authorList>
    </citation>
    <scope>NUCLEOTIDE SEQUENCE [LARGE SCALE GENOMIC DNA]</scope>
    <source>
        <strain evidence="3 4">JCM 16021</strain>
    </source>
</reference>
<proteinExistence type="predicted"/>
<comment type="caution">
    <text evidence="3">The sequence shown here is derived from an EMBL/GenBank/DDBJ whole genome shotgun (WGS) entry which is preliminary data.</text>
</comment>
<keyword evidence="4" id="KW-1185">Reference proteome</keyword>
<dbReference type="Pfam" id="PF03724">
    <property type="entry name" value="META"/>
    <property type="match status" value="1"/>
</dbReference>
<gene>
    <name evidence="3" type="ORF">GCM10009843_10140</name>
</gene>
<dbReference type="RefSeq" id="WP_344302552.1">
    <property type="nucleotide sequence ID" value="NZ_BAAAQQ010000002.1"/>
</dbReference>
<dbReference type="InterPro" id="IPR038670">
    <property type="entry name" value="HslJ-like_sf"/>
</dbReference>
<protein>
    <recommendedName>
        <fullName evidence="2">DUF306 domain-containing protein</fullName>
    </recommendedName>
</protein>
<feature type="signal peptide" evidence="1">
    <location>
        <begin position="1"/>
        <end position="20"/>
    </location>
</feature>
<dbReference type="PROSITE" id="PS51257">
    <property type="entry name" value="PROKAR_LIPOPROTEIN"/>
    <property type="match status" value="1"/>
</dbReference>
<name>A0ABN2XWM5_9ACTN</name>
<dbReference type="Proteomes" id="UP001500575">
    <property type="component" value="Unassembled WGS sequence"/>
</dbReference>
<evidence type="ECO:0000313" key="4">
    <source>
        <dbReference type="Proteomes" id="UP001500575"/>
    </source>
</evidence>